<dbReference type="Proteomes" id="UP000199306">
    <property type="component" value="Unassembled WGS sequence"/>
</dbReference>
<gene>
    <name evidence="1" type="ORF">SAMN04515674_12375</name>
</gene>
<dbReference type="STRING" id="1079859.SAMN04515674_12375"/>
<reference evidence="1 2" key="1">
    <citation type="submission" date="2016-10" db="EMBL/GenBank/DDBJ databases">
        <authorList>
            <person name="de Groot N.N."/>
        </authorList>
    </citation>
    <scope>NUCLEOTIDE SEQUENCE [LARGE SCALE GENOMIC DNA]</scope>
    <source>
        <strain evidence="2">E92,LMG 26720,CCM 7988</strain>
    </source>
</reference>
<feature type="non-terminal residue" evidence="1">
    <location>
        <position position="1"/>
    </location>
</feature>
<protein>
    <submittedName>
        <fullName evidence="1">Predicted chitinase</fullName>
    </submittedName>
</protein>
<dbReference type="AlphaFoldDB" id="A0A1I5Z395"/>
<dbReference type="InterPro" id="IPR023346">
    <property type="entry name" value="Lysozyme-like_dom_sf"/>
</dbReference>
<dbReference type="EMBL" id="FOXH01000023">
    <property type="protein sequence ID" value="SFQ50587.1"/>
    <property type="molecule type" value="Genomic_DNA"/>
</dbReference>
<dbReference type="RefSeq" id="WP_218159287.1">
    <property type="nucleotide sequence ID" value="NZ_FOXH01000023.1"/>
</dbReference>
<evidence type="ECO:0000313" key="1">
    <source>
        <dbReference type="EMBL" id="SFQ50587.1"/>
    </source>
</evidence>
<proteinExistence type="predicted"/>
<name>A0A1I5Z395_9BACT</name>
<evidence type="ECO:0000313" key="2">
    <source>
        <dbReference type="Proteomes" id="UP000199306"/>
    </source>
</evidence>
<organism evidence="1 2">
    <name type="scientific">Pseudarcicella hirudinis</name>
    <dbReference type="NCBI Taxonomy" id="1079859"/>
    <lineage>
        <taxon>Bacteria</taxon>
        <taxon>Pseudomonadati</taxon>
        <taxon>Bacteroidota</taxon>
        <taxon>Cytophagia</taxon>
        <taxon>Cytophagales</taxon>
        <taxon>Flectobacillaceae</taxon>
        <taxon>Pseudarcicella</taxon>
    </lineage>
</organism>
<dbReference type="Gene3D" id="1.10.530.10">
    <property type="match status" value="1"/>
</dbReference>
<accession>A0A1I5Z395</accession>
<dbReference type="SUPFAM" id="SSF53955">
    <property type="entry name" value="Lysozyme-like"/>
    <property type="match status" value="1"/>
</dbReference>
<keyword evidence="2" id="KW-1185">Reference proteome</keyword>
<sequence>SAANSSNIVLNVNVLDKAEKDKKIEAVWGYLGDKGEETSTFTGELDEELLKKIFPQVSENDSRNILPFLNQYLVEFSMNSCQERIMFFTQIAEETDNLRLLEEVKSGWASSISKYKGRGMFQLTGLSNYRNFENYCKTLGENVDFINNPSAVAEPKYSVLSAFWFWDINNCKKYSKVLTEENMFKIAKITNCGSISSNCSHNDQEQPCYTCEPNGWDKRKKEFERLKKLFPCN</sequence>